<dbReference type="InterPro" id="IPR016576">
    <property type="entry name" value="Ribosomal_mL63"/>
</dbReference>
<dbReference type="GO" id="GO:0005761">
    <property type="term" value="C:mitochondrial ribosome"/>
    <property type="evidence" value="ECO:0007669"/>
    <property type="project" value="InterPro"/>
</dbReference>
<organism evidence="1 2">
    <name type="scientific">Cardiocondyla obscurior</name>
    <dbReference type="NCBI Taxonomy" id="286306"/>
    <lineage>
        <taxon>Eukaryota</taxon>
        <taxon>Metazoa</taxon>
        <taxon>Ecdysozoa</taxon>
        <taxon>Arthropoda</taxon>
        <taxon>Hexapoda</taxon>
        <taxon>Insecta</taxon>
        <taxon>Pterygota</taxon>
        <taxon>Neoptera</taxon>
        <taxon>Endopterygota</taxon>
        <taxon>Hymenoptera</taxon>
        <taxon>Apocrita</taxon>
        <taxon>Aculeata</taxon>
        <taxon>Formicoidea</taxon>
        <taxon>Formicidae</taxon>
        <taxon>Myrmicinae</taxon>
        <taxon>Cardiocondyla</taxon>
    </lineage>
</organism>
<dbReference type="GO" id="GO:0032543">
    <property type="term" value="P:mitochondrial translation"/>
    <property type="evidence" value="ECO:0007669"/>
    <property type="project" value="TreeGrafter"/>
</dbReference>
<dbReference type="PANTHER" id="PTHR14520:SF4">
    <property type="entry name" value="LARGE RIBOSOMAL SUBUNIT PROTEIN ML63"/>
    <property type="match status" value="1"/>
</dbReference>
<sequence length="105" mass="12781">MRLGLSLFAAFKLPHRFRGKYRLVKKPTIEDLTKMKHDFEREEQNMLILRHPYLTREQSENHMKVVSDKKTEFLEKKYAEYRAKFQKEITYAEHLGHLEVKNAWD</sequence>
<comment type="caution">
    <text evidence="1">The sequence shown here is derived from an EMBL/GenBank/DDBJ whole genome shotgun (WGS) entry which is preliminary data.</text>
</comment>
<evidence type="ECO:0000313" key="1">
    <source>
        <dbReference type="EMBL" id="KAL0115386.1"/>
    </source>
</evidence>
<name>A0AAW2FHG6_9HYME</name>
<keyword evidence="2" id="KW-1185">Reference proteome</keyword>
<reference evidence="1 2" key="1">
    <citation type="submission" date="2023-03" db="EMBL/GenBank/DDBJ databases">
        <title>High recombination rates correlate with genetic variation in Cardiocondyla obscurior ants.</title>
        <authorList>
            <person name="Errbii M."/>
        </authorList>
    </citation>
    <scope>NUCLEOTIDE SEQUENCE [LARGE SCALE GENOMIC DNA]</scope>
    <source>
        <strain evidence="1">Alpha-2009</strain>
        <tissue evidence="1">Whole body</tissue>
    </source>
</reference>
<dbReference type="Pfam" id="PF14978">
    <property type="entry name" value="MRP-63"/>
    <property type="match status" value="1"/>
</dbReference>
<protein>
    <recommendedName>
        <fullName evidence="3">Ribosomal protein 63, mitochondrial</fullName>
    </recommendedName>
</protein>
<evidence type="ECO:0000313" key="2">
    <source>
        <dbReference type="Proteomes" id="UP001430953"/>
    </source>
</evidence>
<accession>A0AAW2FHG6</accession>
<gene>
    <name evidence="1" type="ORF">PUN28_010723</name>
</gene>
<dbReference type="GO" id="GO:0003735">
    <property type="term" value="F:structural constituent of ribosome"/>
    <property type="evidence" value="ECO:0007669"/>
    <property type="project" value="TreeGrafter"/>
</dbReference>
<dbReference type="PANTHER" id="PTHR14520">
    <property type="entry name" value="MITOCHONDRIAL RIBOSOMAL PROTEIN 63"/>
    <property type="match status" value="1"/>
</dbReference>
<evidence type="ECO:0008006" key="3">
    <source>
        <dbReference type="Google" id="ProtNLM"/>
    </source>
</evidence>
<dbReference type="EMBL" id="JADYXP020000010">
    <property type="protein sequence ID" value="KAL0115386.1"/>
    <property type="molecule type" value="Genomic_DNA"/>
</dbReference>
<dbReference type="Proteomes" id="UP001430953">
    <property type="component" value="Unassembled WGS sequence"/>
</dbReference>
<proteinExistence type="predicted"/>
<dbReference type="AlphaFoldDB" id="A0AAW2FHG6"/>